<dbReference type="Proteomes" id="UP000032046">
    <property type="component" value="Unassembled WGS sequence"/>
</dbReference>
<keyword evidence="2" id="KW-1185">Reference proteome</keyword>
<dbReference type="RefSeq" id="WP_042519422.1">
    <property type="nucleotide sequence ID" value="NZ_JXQI01000018.1"/>
</dbReference>
<reference evidence="1 2" key="1">
    <citation type="submission" date="2015-01" db="EMBL/GenBank/DDBJ databases">
        <title>Comparative genomics of non-oral Prevotella species.</title>
        <authorList>
            <person name="Accetto T."/>
            <person name="Nograsek B."/>
            <person name="Avgustin G."/>
        </authorList>
    </citation>
    <scope>NUCLEOTIDE SEQUENCE [LARGE SCALE GENOMIC DNA]</scope>
    <source>
        <strain evidence="1 2">P5-119</strain>
    </source>
</reference>
<dbReference type="OrthoDB" id="9819654at2"/>
<protein>
    <submittedName>
        <fullName evidence="1">Uncharacterized protein</fullName>
    </submittedName>
</protein>
<comment type="caution">
    <text evidence="1">The sequence shown here is derived from an EMBL/GenBank/DDBJ whole genome shotgun (WGS) entry which is preliminary data.</text>
</comment>
<gene>
    <name evidence="1" type="ORF">ST44_07920</name>
</gene>
<proteinExistence type="predicted"/>
<accession>A0A0D0IVJ2</accession>
<sequence length="162" mass="18541">MKKIVSTQGLTYGEFREKSLSIAISERINNRLEHSFFQNYGEAVHTSFNLSYNVIAGEITQIVLDYTIDNPTSIRLEWFREHCDNFFALNHFIVDALDQKDPHVYYFATDMFEMASLIHALDIMSVSLESIMCAIDAKLTSKDAIYTPSGSTIIQIPDVPRY</sequence>
<dbReference type="AlphaFoldDB" id="A0A0D0IVJ2"/>
<name>A0A0D0IVJ2_9BACT</name>
<dbReference type="EMBL" id="JXQK01000059">
    <property type="protein sequence ID" value="KIP62034.1"/>
    <property type="molecule type" value="Genomic_DNA"/>
</dbReference>
<organism evidence="1 2">
    <name type="scientific">Prevotella pectinovora</name>
    <dbReference type="NCBI Taxonomy" id="1602169"/>
    <lineage>
        <taxon>Bacteria</taxon>
        <taxon>Pseudomonadati</taxon>
        <taxon>Bacteroidota</taxon>
        <taxon>Bacteroidia</taxon>
        <taxon>Bacteroidales</taxon>
        <taxon>Prevotellaceae</taxon>
        <taxon>Prevotella</taxon>
    </lineage>
</organism>
<evidence type="ECO:0000313" key="1">
    <source>
        <dbReference type="EMBL" id="KIP62034.1"/>
    </source>
</evidence>
<evidence type="ECO:0000313" key="2">
    <source>
        <dbReference type="Proteomes" id="UP000032046"/>
    </source>
</evidence>
<dbReference type="STRING" id="1602171.ST44_07920"/>